<protein>
    <submittedName>
        <fullName evidence="1">Uncharacterized protein</fullName>
    </submittedName>
</protein>
<accession>A0A0J7BAY7</accession>
<name>A0A0J7BAY7_COCIT</name>
<organism evidence="1 2">
    <name type="scientific">Coccidioides immitis RMSCC 2394</name>
    <dbReference type="NCBI Taxonomy" id="404692"/>
    <lineage>
        <taxon>Eukaryota</taxon>
        <taxon>Fungi</taxon>
        <taxon>Dikarya</taxon>
        <taxon>Ascomycota</taxon>
        <taxon>Pezizomycotina</taxon>
        <taxon>Eurotiomycetes</taxon>
        <taxon>Eurotiomycetidae</taxon>
        <taxon>Onygenales</taxon>
        <taxon>Onygenaceae</taxon>
        <taxon>Coccidioides</taxon>
    </lineage>
</organism>
<proteinExistence type="predicted"/>
<gene>
    <name evidence="1" type="ORF">CIRG_06913</name>
</gene>
<evidence type="ECO:0000313" key="1">
    <source>
        <dbReference type="EMBL" id="KMP07232.1"/>
    </source>
</evidence>
<evidence type="ECO:0000313" key="2">
    <source>
        <dbReference type="Proteomes" id="UP000054565"/>
    </source>
</evidence>
<dbReference type="EMBL" id="DS028097">
    <property type="protein sequence ID" value="KMP07232.1"/>
    <property type="molecule type" value="Genomic_DNA"/>
</dbReference>
<dbReference type="Proteomes" id="UP000054565">
    <property type="component" value="Unassembled WGS sequence"/>
</dbReference>
<sequence length="124" mass="13477">MVVLVGTADAVWTCPSGRDPLCCARYTDEGKVEGVVIGSECNEAPRTARCGDASNPLCCKPNRAGFLDIIEVEQDRVTTGIDFAFNFLLATEDLRHFEAVVDVTTQMLYMKDTREARPASQSAG</sequence>
<dbReference type="AlphaFoldDB" id="A0A0J7BAY7"/>
<dbReference type="OrthoDB" id="4186362at2759"/>
<reference evidence="2" key="1">
    <citation type="journal article" date="2010" name="Genome Res.">
        <title>Population genomic sequencing of Coccidioides fungi reveals recent hybridization and transposon control.</title>
        <authorList>
            <person name="Neafsey D.E."/>
            <person name="Barker B.M."/>
            <person name="Sharpton T.J."/>
            <person name="Stajich J.E."/>
            <person name="Park D.J."/>
            <person name="Whiston E."/>
            <person name="Hung C.-Y."/>
            <person name="McMahan C."/>
            <person name="White J."/>
            <person name="Sykes S."/>
            <person name="Heiman D."/>
            <person name="Young S."/>
            <person name="Zeng Q."/>
            <person name="Abouelleil A."/>
            <person name="Aftuck L."/>
            <person name="Bessette D."/>
            <person name="Brown A."/>
            <person name="FitzGerald M."/>
            <person name="Lui A."/>
            <person name="Macdonald J.P."/>
            <person name="Priest M."/>
            <person name="Orbach M.J."/>
            <person name="Galgiani J.N."/>
            <person name="Kirkland T.N."/>
            <person name="Cole G.T."/>
            <person name="Birren B.W."/>
            <person name="Henn M.R."/>
            <person name="Taylor J.W."/>
            <person name="Rounsley S.D."/>
        </authorList>
    </citation>
    <scope>NUCLEOTIDE SEQUENCE [LARGE SCALE GENOMIC DNA]</scope>
    <source>
        <strain evidence="2">RMSCC 2394</strain>
    </source>
</reference>